<dbReference type="Pfam" id="PF01380">
    <property type="entry name" value="SIS"/>
    <property type="match status" value="1"/>
</dbReference>
<dbReference type="SUPFAM" id="SSF53697">
    <property type="entry name" value="SIS domain"/>
    <property type="match status" value="1"/>
</dbReference>
<gene>
    <name evidence="2" type="ORF">CVU83_02265</name>
</gene>
<comment type="caution">
    <text evidence="2">The sequence shown here is derived from an EMBL/GenBank/DDBJ whole genome shotgun (WGS) entry which is preliminary data.</text>
</comment>
<name>A0A2N2DZX7_9BACT</name>
<organism evidence="2 3">
    <name type="scientific">Candidatus Falkowbacteria bacterium HGW-Falkowbacteria-2</name>
    <dbReference type="NCBI Taxonomy" id="2013769"/>
    <lineage>
        <taxon>Bacteria</taxon>
        <taxon>Candidatus Falkowiibacteriota</taxon>
    </lineage>
</organism>
<dbReference type="GO" id="GO:1901135">
    <property type="term" value="P:carbohydrate derivative metabolic process"/>
    <property type="evidence" value="ECO:0007669"/>
    <property type="project" value="InterPro"/>
</dbReference>
<dbReference type="InterPro" id="IPR046348">
    <property type="entry name" value="SIS_dom_sf"/>
</dbReference>
<dbReference type="EMBL" id="PHAH01000026">
    <property type="protein sequence ID" value="PKM88034.1"/>
    <property type="molecule type" value="Genomic_DNA"/>
</dbReference>
<dbReference type="AlphaFoldDB" id="A0A2N2DZX7"/>
<dbReference type="Proteomes" id="UP000233325">
    <property type="component" value="Unassembled WGS sequence"/>
</dbReference>
<evidence type="ECO:0000259" key="1">
    <source>
        <dbReference type="Pfam" id="PF01380"/>
    </source>
</evidence>
<protein>
    <recommendedName>
        <fullName evidence="1">SIS domain-containing protein</fullName>
    </recommendedName>
</protein>
<dbReference type="Gene3D" id="3.40.50.10490">
    <property type="entry name" value="Glucose-6-phosphate isomerase like protein, domain 1"/>
    <property type="match status" value="1"/>
</dbReference>
<feature type="domain" description="SIS" evidence="1">
    <location>
        <begin position="35"/>
        <end position="145"/>
    </location>
</feature>
<sequence length="303" mass="33759">MEFETLNISVLKALDFFQKEKPARLNLKKYAFPLVIGSGNAYHAGQIMFSHQKALFATETNVDEVFKRYKDLIKSKVITHAVVISASGEKDSIWEIKLAKKNGLKTVLLTCSPSSTAAKLADEVHSFRKLAEPYTYNVSTYLGMILAAGGEKASDIAASILKLKLPSNFKKYKAYAFVLPDEMAAITPMIEIKKSELFGPNLSIRAFSDGEARHAKFVIREKSELVISFKENKYFGNSSNRLVINPPKNAGAAWMMSVNYFLVGLIQSAKPDYFSKNIKKFCSDYGYKAYPDAKPFTTIVPGN</sequence>
<accession>A0A2N2DZX7</accession>
<reference evidence="2 3" key="1">
    <citation type="journal article" date="2017" name="ISME J.">
        <title>Potential for microbial H2 and metal transformations associated with novel bacteria and archaea in deep terrestrial subsurface sediments.</title>
        <authorList>
            <person name="Hernsdorf A.W."/>
            <person name="Amano Y."/>
            <person name="Miyakawa K."/>
            <person name="Ise K."/>
            <person name="Suzuki Y."/>
            <person name="Anantharaman K."/>
            <person name="Probst A."/>
            <person name="Burstein D."/>
            <person name="Thomas B.C."/>
            <person name="Banfield J.F."/>
        </authorList>
    </citation>
    <scope>NUCLEOTIDE SEQUENCE [LARGE SCALE GENOMIC DNA]</scope>
    <source>
        <strain evidence="2">HGW-Falkowbacteria-2</strain>
    </source>
</reference>
<dbReference type="GO" id="GO:0097367">
    <property type="term" value="F:carbohydrate derivative binding"/>
    <property type="evidence" value="ECO:0007669"/>
    <property type="project" value="InterPro"/>
</dbReference>
<proteinExistence type="predicted"/>
<dbReference type="InterPro" id="IPR001347">
    <property type="entry name" value="SIS_dom"/>
</dbReference>
<evidence type="ECO:0000313" key="3">
    <source>
        <dbReference type="Proteomes" id="UP000233325"/>
    </source>
</evidence>
<evidence type="ECO:0000313" key="2">
    <source>
        <dbReference type="EMBL" id="PKM88034.1"/>
    </source>
</evidence>